<dbReference type="InterPro" id="IPR001509">
    <property type="entry name" value="Epimerase_deHydtase"/>
</dbReference>
<dbReference type="EMBL" id="UAUX01000009">
    <property type="protein sequence ID" value="SPZ98796.1"/>
    <property type="molecule type" value="Genomic_DNA"/>
</dbReference>
<dbReference type="SUPFAM" id="SSF51735">
    <property type="entry name" value="NAD(P)-binding Rossmann-fold domains"/>
    <property type="match status" value="1"/>
</dbReference>
<name>A0A2X2K2V7_STAAU</name>
<accession>A0A2X2K2V7</accession>
<evidence type="ECO:0000259" key="1">
    <source>
        <dbReference type="Pfam" id="PF01370"/>
    </source>
</evidence>
<protein>
    <submittedName>
        <fullName evidence="2">Capsular polysaccharide synthesis enzyme Cap8N</fullName>
    </submittedName>
</protein>
<feature type="domain" description="NAD-dependent epimerase/dehydratase" evidence="1">
    <location>
        <begin position="51"/>
        <end position="124"/>
    </location>
</feature>
<dbReference type="Pfam" id="PF01370">
    <property type="entry name" value="Epimerase"/>
    <property type="match status" value="1"/>
</dbReference>
<organism evidence="2 3">
    <name type="scientific">Staphylococcus aureus</name>
    <dbReference type="NCBI Taxonomy" id="1280"/>
    <lineage>
        <taxon>Bacteria</taxon>
        <taxon>Bacillati</taxon>
        <taxon>Bacillota</taxon>
        <taxon>Bacilli</taxon>
        <taxon>Bacillales</taxon>
        <taxon>Staphylococcaceae</taxon>
        <taxon>Staphylococcus</taxon>
    </lineage>
</organism>
<dbReference type="Gene3D" id="3.40.50.720">
    <property type="entry name" value="NAD(P)-binding Rossmann-like Domain"/>
    <property type="match status" value="1"/>
</dbReference>
<dbReference type="InterPro" id="IPR036291">
    <property type="entry name" value="NAD(P)-bd_dom_sf"/>
</dbReference>
<evidence type="ECO:0000313" key="3">
    <source>
        <dbReference type="Proteomes" id="UP000249913"/>
    </source>
</evidence>
<proteinExistence type="predicted"/>
<dbReference type="AlphaFoldDB" id="A0A2X2K2V7"/>
<sequence>MGRDDITDDQKVAYDHYYLTHQSMMLDMYIIYKTIKISLLQKVCITNEKNILITGVHGYIGNALKDKLIEQGHQVDQINVRNQLWKSTSFKGYDVLIHTAALVHNNSPQARLSDYMQVNMLLTKQWHKRLKLKTLNNLFL</sequence>
<evidence type="ECO:0000313" key="2">
    <source>
        <dbReference type="EMBL" id="SPZ98796.1"/>
    </source>
</evidence>
<dbReference type="Proteomes" id="UP000249913">
    <property type="component" value="Unassembled WGS sequence"/>
</dbReference>
<gene>
    <name evidence="2" type="primary">capN_1</name>
    <name evidence="2" type="ORF">NCTC7878_02199</name>
</gene>
<reference evidence="2 3" key="1">
    <citation type="submission" date="2018-06" db="EMBL/GenBank/DDBJ databases">
        <authorList>
            <consortium name="Pathogen Informatics"/>
            <person name="Doyle S."/>
        </authorList>
    </citation>
    <scope>NUCLEOTIDE SEQUENCE [LARGE SCALE GENOMIC DNA]</scope>
    <source>
        <strain evidence="2 3">NCTC7878</strain>
    </source>
</reference>